<reference evidence="1" key="1">
    <citation type="submission" date="2024-02" db="EMBL/GenBank/DDBJ databases">
        <title>Klebsiella phages.</title>
        <authorList>
            <person name="Li J."/>
            <person name="Feng Y."/>
            <person name="Zong Z."/>
        </authorList>
    </citation>
    <scope>NUCLEOTIDE SEQUENCE</scope>
</reference>
<protein>
    <submittedName>
        <fullName evidence="1">Uncharacterized protein</fullName>
    </submittedName>
</protein>
<evidence type="ECO:0000313" key="1">
    <source>
        <dbReference type="EMBL" id="WWT40966.1"/>
    </source>
</evidence>
<organism evidence="1">
    <name type="scientific">Klebsiella phage phi1_175008</name>
    <dbReference type="NCBI Taxonomy" id="3127744"/>
    <lineage>
        <taxon>Viruses</taxon>
        <taxon>Duplodnaviria</taxon>
        <taxon>Heunggongvirae</taxon>
        <taxon>Uroviricota</taxon>
        <taxon>Caudoviricetes</taxon>
        <taxon>Stephanstirmvirinae</taxon>
    </lineage>
</organism>
<sequence length="61" mass="7046">MYQLKVNSVANLVINGAIATGFGVYYYDGWDAVTYSLAMFAMMQMFDALWVYIKTKWCNKE</sequence>
<accession>A0AC61ZSU9</accession>
<name>A0AC61ZSU9_9CAUD</name>
<dbReference type="EMBL" id="PP357458">
    <property type="protein sequence ID" value="WWT40966.1"/>
    <property type="molecule type" value="Genomic_DNA"/>
</dbReference>
<proteinExistence type="predicted"/>